<feature type="region of interest" description="Disordered" evidence="1">
    <location>
        <begin position="88"/>
        <end position="110"/>
    </location>
</feature>
<dbReference type="InterPro" id="IPR016437">
    <property type="entry name" value="MCT-1/Tma20"/>
</dbReference>
<feature type="region of interest" description="Disordered" evidence="1">
    <location>
        <begin position="276"/>
        <end position="304"/>
    </location>
</feature>
<protein>
    <submittedName>
        <fullName evidence="2">Uncharacterized protein</fullName>
    </submittedName>
</protein>
<dbReference type="PANTHER" id="PTHR22798:SF0">
    <property type="entry name" value="MALIGNANT T-CELL-AMPLIFIED SEQUENCE 1"/>
    <property type="match status" value="1"/>
</dbReference>
<evidence type="ECO:0000313" key="3">
    <source>
        <dbReference type="Proteomes" id="UP000541444"/>
    </source>
</evidence>
<proteinExistence type="predicted"/>
<keyword evidence="3" id="KW-1185">Reference proteome</keyword>
<dbReference type="GO" id="GO:0001731">
    <property type="term" value="P:formation of translation preinitiation complex"/>
    <property type="evidence" value="ECO:0007669"/>
    <property type="project" value="TreeGrafter"/>
</dbReference>
<dbReference type="Gene3D" id="2.30.130.10">
    <property type="entry name" value="PUA domain"/>
    <property type="match status" value="1"/>
</dbReference>
<dbReference type="Proteomes" id="UP000541444">
    <property type="component" value="Unassembled WGS sequence"/>
</dbReference>
<dbReference type="PANTHER" id="PTHR22798">
    <property type="entry name" value="MCT-1 PROTEIN"/>
    <property type="match status" value="1"/>
</dbReference>
<evidence type="ECO:0000256" key="1">
    <source>
        <dbReference type="SAM" id="MobiDB-lite"/>
    </source>
</evidence>
<reference evidence="2 3" key="1">
    <citation type="journal article" date="2020" name="IScience">
        <title>Genome Sequencing of the Endangered Kingdonia uniflora (Circaeasteraceae, Ranunculales) Reveals Potential Mechanisms of Evolutionary Specialization.</title>
        <authorList>
            <person name="Sun Y."/>
            <person name="Deng T."/>
            <person name="Zhang A."/>
            <person name="Moore M.J."/>
            <person name="Landis J.B."/>
            <person name="Lin N."/>
            <person name="Zhang H."/>
            <person name="Zhang X."/>
            <person name="Huang J."/>
            <person name="Zhang X."/>
            <person name="Sun H."/>
            <person name="Wang H."/>
        </authorList>
    </citation>
    <scope>NUCLEOTIDE SEQUENCE [LARGE SCALE GENOMIC DNA]</scope>
    <source>
        <strain evidence="2">TB1705</strain>
        <tissue evidence="2">Leaf</tissue>
    </source>
</reference>
<comment type="caution">
    <text evidence="2">The sequence shown here is derived from an EMBL/GenBank/DDBJ whole genome shotgun (WGS) entry which is preliminary data.</text>
</comment>
<accession>A0A7J7P879</accession>
<evidence type="ECO:0000313" key="2">
    <source>
        <dbReference type="EMBL" id="KAF6175671.1"/>
    </source>
</evidence>
<dbReference type="InterPro" id="IPR036974">
    <property type="entry name" value="PUA_sf"/>
</dbReference>
<organism evidence="2 3">
    <name type="scientific">Kingdonia uniflora</name>
    <dbReference type="NCBI Taxonomy" id="39325"/>
    <lineage>
        <taxon>Eukaryota</taxon>
        <taxon>Viridiplantae</taxon>
        <taxon>Streptophyta</taxon>
        <taxon>Embryophyta</taxon>
        <taxon>Tracheophyta</taxon>
        <taxon>Spermatophyta</taxon>
        <taxon>Magnoliopsida</taxon>
        <taxon>Ranunculales</taxon>
        <taxon>Circaeasteraceae</taxon>
        <taxon>Kingdonia</taxon>
    </lineage>
</organism>
<dbReference type="EMBL" id="JACGCM010000155">
    <property type="protein sequence ID" value="KAF6175671.1"/>
    <property type="molecule type" value="Genomic_DNA"/>
</dbReference>
<dbReference type="AlphaFoldDB" id="A0A7J7P879"/>
<sequence>MCPGLTSFGGAMDDEVLEESPVAMVEGMQHALAIGFTKMSVKDIGTWANPRDYIDSLIDSDEEWVNSVFKKLGIKRKRQKKIDSLLQNVPVTPKSTKKKKRGGEGASKVVEGMEGEKLARQVKYVLKRQRAPKQAATAPEVACDALRQRSKQVSTQAEIRKGKVFPESSRVQQPKVAHHKRRMILGEDDSEDMDEELTMSEWEEQARAKAASMAELCGTDPDEALRQMKKNPATDDAAQTDGVEGDVAAAGSGGVVGTSVVEDIVVRTATDVIVNGAGLNPSTEGTGGVSIEEPVGGDGVATPI</sequence>
<dbReference type="GO" id="GO:0003723">
    <property type="term" value="F:RNA binding"/>
    <property type="evidence" value="ECO:0007669"/>
    <property type="project" value="InterPro"/>
</dbReference>
<gene>
    <name evidence="2" type="ORF">GIB67_022673</name>
</gene>
<dbReference type="OrthoDB" id="10249667at2759"/>
<name>A0A7J7P879_9MAGN</name>